<proteinExistence type="predicted"/>
<protein>
    <submittedName>
        <fullName evidence="1">Ribose 1,5-bisphosphokinase</fullName>
    </submittedName>
</protein>
<comment type="caution">
    <text evidence="1">The sequence shown here is derived from an EMBL/GenBank/DDBJ whole genome shotgun (WGS) entry which is preliminary data.</text>
</comment>
<accession>A0A444R187</accession>
<dbReference type="GO" id="GO:0016301">
    <property type="term" value="F:kinase activity"/>
    <property type="evidence" value="ECO:0007669"/>
    <property type="project" value="UniProtKB-KW"/>
</dbReference>
<gene>
    <name evidence="1" type="ORF">EPS76_33855</name>
</gene>
<reference evidence="1 2" key="1">
    <citation type="submission" date="2019-01" db="EMBL/GenBank/DDBJ databases">
        <title>Genomic analysis of febrile catheter-associated UTI E. coli isolates.</title>
        <authorList>
            <person name="Potter R."/>
            <person name="Zou Z."/>
            <person name="Henderson J."/>
            <person name="Dantas G."/>
        </authorList>
    </citation>
    <scope>NUCLEOTIDE SEQUENCE [LARGE SCALE GENOMIC DNA]</scope>
    <source>
        <strain evidence="1 2">29_CAASB</strain>
    </source>
</reference>
<dbReference type="AlphaFoldDB" id="A0A444R187"/>
<keyword evidence="1" id="KW-0808">Transferase</keyword>
<dbReference type="Proteomes" id="UP000288730">
    <property type="component" value="Unassembled WGS sequence"/>
</dbReference>
<evidence type="ECO:0000313" key="2">
    <source>
        <dbReference type="Proteomes" id="UP000288730"/>
    </source>
</evidence>
<keyword evidence="1" id="KW-0418">Kinase</keyword>
<name>A0A444R187_ECOLX</name>
<feature type="non-terminal residue" evidence="1">
    <location>
        <position position="1"/>
    </location>
</feature>
<dbReference type="EMBL" id="SCJN01001182">
    <property type="protein sequence ID" value="RXC79608.1"/>
    <property type="molecule type" value="Genomic_DNA"/>
</dbReference>
<organism evidence="1 2">
    <name type="scientific">Escherichia coli</name>
    <dbReference type="NCBI Taxonomy" id="562"/>
    <lineage>
        <taxon>Bacteria</taxon>
        <taxon>Pseudomonadati</taxon>
        <taxon>Pseudomonadota</taxon>
        <taxon>Gammaproteobacteria</taxon>
        <taxon>Enterobacterales</taxon>
        <taxon>Enterobacteriaceae</taxon>
        <taxon>Escherichia</taxon>
    </lineage>
</organism>
<sequence>ARAARYTPQDCHTLNNDGSLRQSVDTLLSLIHQKEKHHACL</sequence>
<evidence type="ECO:0000313" key="1">
    <source>
        <dbReference type="EMBL" id="RXC79608.1"/>
    </source>
</evidence>